<dbReference type="Pfam" id="PF13160">
    <property type="entry name" value="DUF3995"/>
    <property type="match status" value="1"/>
</dbReference>
<organism evidence="2 3">
    <name type="scientific">Bacillus salipaludis</name>
    <dbReference type="NCBI Taxonomy" id="2547811"/>
    <lineage>
        <taxon>Bacteria</taxon>
        <taxon>Bacillati</taxon>
        <taxon>Bacillota</taxon>
        <taxon>Bacilli</taxon>
        <taxon>Bacillales</taxon>
        <taxon>Bacillaceae</taxon>
        <taxon>Bacillus</taxon>
    </lineage>
</organism>
<keyword evidence="3" id="KW-1185">Reference proteome</keyword>
<keyword evidence="1" id="KW-0472">Membrane</keyword>
<feature type="transmembrane region" description="Helical" evidence="1">
    <location>
        <begin position="7"/>
        <end position="27"/>
    </location>
</feature>
<evidence type="ECO:0000313" key="3">
    <source>
        <dbReference type="Proteomes" id="UP001623041"/>
    </source>
</evidence>
<protein>
    <submittedName>
        <fullName evidence="2">DUF3995 domain-containing protein</fullName>
    </submittedName>
</protein>
<comment type="caution">
    <text evidence="2">The sequence shown here is derived from an EMBL/GenBank/DDBJ whole genome shotgun (WGS) entry which is preliminary data.</text>
</comment>
<keyword evidence="1" id="KW-1133">Transmembrane helix</keyword>
<reference evidence="2 3" key="1">
    <citation type="submission" date="2024-11" db="EMBL/GenBank/DDBJ databases">
        <authorList>
            <person name="Lucas J.A."/>
        </authorList>
    </citation>
    <scope>NUCLEOTIDE SEQUENCE [LARGE SCALE GENOMIC DNA]</scope>
    <source>
        <strain evidence="2 3">Z 5.4</strain>
    </source>
</reference>
<dbReference type="Proteomes" id="UP001623041">
    <property type="component" value="Unassembled WGS sequence"/>
</dbReference>
<accession>A0ABW8RNB9</accession>
<sequence>MIQSKRIYIYVGFIWCFLFALMSFYWAGGGMIGAKSLGGLIYKKAVERESSFIAIVWFTGFIKLGGGLFLLLLLRKWSKITNCVLYFLSLIGGIFLSLYGLVNFISLILSSIGLLSLQIDNFALRWRLFFWEPFWMIGGVLFILSALEFKKTNILDLK</sequence>
<gene>
    <name evidence="2" type="ORF">ACJEBI_19400</name>
</gene>
<proteinExistence type="predicted"/>
<evidence type="ECO:0000313" key="2">
    <source>
        <dbReference type="EMBL" id="MFK9093636.1"/>
    </source>
</evidence>
<feature type="transmembrane region" description="Helical" evidence="1">
    <location>
        <begin position="52"/>
        <end position="73"/>
    </location>
</feature>
<evidence type="ECO:0000256" key="1">
    <source>
        <dbReference type="SAM" id="Phobius"/>
    </source>
</evidence>
<feature type="transmembrane region" description="Helical" evidence="1">
    <location>
        <begin position="129"/>
        <end position="149"/>
    </location>
</feature>
<dbReference type="EMBL" id="JBJHQH010000016">
    <property type="protein sequence ID" value="MFK9093636.1"/>
    <property type="molecule type" value="Genomic_DNA"/>
</dbReference>
<feature type="transmembrane region" description="Helical" evidence="1">
    <location>
        <begin position="85"/>
        <end position="109"/>
    </location>
</feature>
<name>A0ABW8RNB9_9BACI</name>
<dbReference type="InterPro" id="IPR025058">
    <property type="entry name" value="DUF3995"/>
</dbReference>
<dbReference type="RefSeq" id="WP_406582249.1">
    <property type="nucleotide sequence ID" value="NZ_JBJHQH010000016.1"/>
</dbReference>
<keyword evidence="1" id="KW-0812">Transmembrane</keyword>